<dbReference type="STRING" id="1029756.W911_01010"/>
<dbReference type="InterPro" id="IPR007372">
    <property type="entry name" value="Lipid/polyisoprenoid-bd_YceI"/>
</dbReference>
<dbReference type="AlphaFoldDB" id="V5S9K2"/>
<protein>
    <recommendedName>
        <fullName evidence="2">Lipid/polyisoprenoid-binding YceI-like domain-containing protein</fullName>
    </recommendedName>
</protein>
<evidence type="ECO:0000256" key="1">
    <source>
        <dbReference type="SAM" id="SignalP"/>
    </source>
</evidence>
<feature type="domain" description="Lipid/polyisoprenoid-binding YceI-like" evidence="2">
    <location>
        <begin position="24"/>
        <end position="189"/>
    </location>
</feature>
<dbReference type="SUPFAM" id="SSF101874">
    <property type="entry name" value="YceI-like"/>
    <property type="match status" value="1"/>
</dbReference>
<dbReference type="PANTHER" id="PTHR34406:SF1">
    <property type="entry name" value="PROTEIN YCEI"/>
    <property type="match status" value="1"/>
</dbReference>
<dbReference type="HOGENOM" id="CLU_071003_1_2_5"/>
<dbReference type="OrthoDB" id="9811006at2"/>
<dbReference type="PATRIC" id="fig|1029756.8.peg.215"/>
<dbReference type="Pfam" id="PF04264">
    <property type="entry name" value="YceI"/>
    <property type="match status" value="1"/>
</dbReference>
<evidence type="ECO:0000313" key="4">
    <source>
        <dbReference type="Proteomes" id="UP000018542"/>
    </source>
</evidence>
<feature type="chain" id="PRO_5004740617" description="Lipid/polyisoprenoid-binding YceI-like domain-containing protein" evidence="1">
    <location>
        <begin position="23"/>
        <end position="191"/>
    </location>
</feature>
<dbReference type="PANTHER" id="PTHR34406">
    <property type="entry name" value="PROTEIN YCEI"/>
    <property type="match status" value="1"/>
</dbReference>
<proteinExistence type="predicted"/>
<dbReference type="SMART" id="SM00867">
    <property type="entry name" value="YceI"/>
    <property type="match status" value="1"/>
</dbReference>
<dbReference type="Proteomes" id="UP000018542">
    <property type="component" value="Chromosome"/>
</dbReference>
<keyword evidence="4" id="KW-1185">Reference proteome</keyword>
<gene>
    <name evidence="3" type="ORF">W911_01010</name>
</gene>
<keyword evidence="1" id="KW-0732">Signal</keyword>
<organism evidence="3 4">
    <name type="scientific">Hyphomicrobium nitrativorans NL23</name>
    <dbReference type="NCBI Taxonomy" id="1029756"/>
    <lineage>
        <taxon>Bacteria</taxon>
        <taxon>Pseudomonadati</taxon>
        <taxon>Pseudomonadota</taxon>
        <taxon>Alphaproteobacteria</taxon>
        <taxon>Hyphomicrobiales</taxon>
        <taxon>Hyphomicrobiaceae</taxon>
        <taxon>Hyphomicrobium</taxon>
    </lineage>
</organism>
<evidence type="ECO:0000313" key="3">
    <source>
        <dbReference type="EMBL" id="AHB47298.1"/>
    </source>
</evidence>
<dbReference type="Gene3D" id="2.40.128.110">
    <property type="entry name" value="Lipid/polyisoprenoid-binding, YceI-like"/>
    <property type="match status" value="1"/>
</dbReference>
<name>V5S9K2_9HYPH</name>
<dbReference type="InterPro" id="IPR036761">
    <property type="entry name" value="TTHA0802/YceI-like_sf"/>
</dbReference>
<accession>V5S9K2</accession>
<dbReference type="KEGG" id="hni:W911_01010"/>
<reference evidence="3 4" key="1">
    <citation type="journal article" date="2014" name="Genome Announc.">
        <title>Complete Genome Sequence of Hyphomicrobium nitrativorans Strain NL23, a Denitrifying Bacterium Isolated from Biofilm of a Methanol-Fed Denitrification System Treating Seawater at the Montreal Biodome.</title>
        <authorList>
            <person name="Martineau C."/>
            <person name="Villeneuve C."/>
            <person name="Mauffrey F."/>
            <person name="Villemur R."/>
        </authorList>
    </citation>
    <scope>NUCLEOTIDE SEQUENCE [LARGE SCALE GENOMIC DNA]</scope>
    <source>
        <strain evidence="3">NL23</strain>
    </source>
</reference>
<dbReference type="EMBL" id="CP006912">
    <property type="protein sequence ID" value="AHB47298.1"/>
    <property type="molecule type" value="Genomic_DNA"/>
</dbReference>
<dbReference type="RefSeq" id="WP_023785645.1">
    <property type="nucleotide sequence ID" value="NC_022997.1"/>
</dbReference>
<evidence type="ECO:0000259" key="2">
    <source>
        <dbReference type="SMART" id="SM00867"/>
    </source>
</evidence>
<dbReference type="NCBIfam" id="NF002994">
    <property type="entry name" value="PRK03757.1"/>
    <property type="match status" value="1"/>
</dbReference>
<feature type="signal peptide" evidence="1">
    <location>
        <begin position="1"/>
        <end position="22"/>
    </location>
</feature>
<sequence>MLHRLSPLALVAALVVATPASAADYAIDTKGAHASINFRVNHLGFSWLTGRFDTFGGTFSYDASAPETSKVSVEIDTNSVNSNHAERDKHLRNEDFLDVSKFPKATFVSKSIEPAGDGKAKIVGDFTLRDVTKEITIDAEFVGAGSDPWGGERAGFKGTTTLALADYGITFDLGPAGKEVYLDLHVEGVKQ</sequence>